<dbReference type="SUPFAM" id="SSF47060">
    <property type="entry name" value="S15/NS1 RNA-binding domain"/>
    <property type="match status" value="1"/>
</dbReference>
<dbReference type="OrthoDB" id="441444at2759"/>
<keyword evidence="6" id="KW-1185">Reference proteome</keyword>
<reference evidence="5" key="2">
    <citation type="submission" date="2020-11" db="EMBL/GenBank/DDBJ databases">
        <title>The chromosome-scale genome resource for two endophytic Fusarium species: F. culmorum and F. pseudograminearum.</title>
        <authorList>
            <person name="Yuan Z."/>
        </authorList>
    </citation>
    <scope>NUCLEOTIDE SEQUENCE</scope>
    <source>
        <strain evidence="5">Class2-1B</strain>
    </source>
</reference>
<dbReference type="GO" id="GO:1990904">
    <property type="term" value="C:ribonucleoprotein complex"/>
    <property type="evidence" value="ECO:0007669"/>
    <property type="project" value="UniProtKB-KW"/>
</dbReference>
<dbReference type="CDD" id="cd00353">
    <property type="entry name" value="Ribosomal_S15p_S13e"/>
    <property type="match status" value="1"/>
</dbReference>
<sequence>MPVTVSAAGSWKIWGGHWDDNPIPALPSLGSLNLCLRPASKPATPNFLPIVQTANLSQREKKRKAKQDPYRWAQAQQRKAANVQRREELSRERDEAWGDPVLGKKTPFIESLETAGLKNSDSSVSNIGIRNHFLTDAEVKKATAHAYQLTKPMIGAVEEQMEPETKEDKMKQHKENHQKVLEALNRITSLENGSSKDRFHANVQRIIEEFGRHTTDSKFMMKPRLSTDGEEKLGRCGPDTGSSEVQIGILTAKIHNLSNALQINRGYKDKHNKRNLRLLLHRRQKLMKYMDRKEKGNQRWTHMVETLGLTPATWKDQISL</sequence>
<name>A0A2T4GYJ9_FUSCU</name>
<evidence type="ECO:0000313" key="6">
    <source>
        <dbReference type="Proteomes" id="UP000241587"/>
    </source>
</evidence>
<evidence type="ECO:0000313" key="5">
    <source>
        <dbReference type="EMBL" id="QPC62574.1"/>
    </source>
</evidence>
<evidence type="ECO:0000313" key="4">
    <source>
        <dbReference type="EMBL" id="PTD08620.1"/>
    </source>
</evidence>
<accession>A0A2T4GYJ9</accession>
<dbReference type="Gene3D" id="1.10.287.10">
    <property type="entry name" value="S15/NS1, RNA-binding"/>
    <property type="match status" value="1"/>
</dbReference>
<dbReference type="GO" id="GO:0003735">
    <property type="term" value="F:structural constituent of ribosome"/>
    <property type="evidence" value="ECO:0007669"/>
    <property type="project" value="InterPro"/>
</dbReference>
<dbReference type="GO" id="GO:0005737">
    <property type="term" value="C:cytoplasm"/>
    <property type="evidence" value="ECO:0007669"/>
    <property type="project" value="UniProtKB-ARBA"/>
</dbReference>
<proteinExistence type="inferred from homology"/>
<evidence type="ECO:0000256" key="3">
    <source>
        <dbReference type="ARBA" id="ARBA00023274"/>
    </source>
</evidence>
<dbReference type="SMART" id="SM01387">
    <property type="entry name" value="Ribosomal_S15"/>
    <property type="match status" value="1"/>
</dbReference>
<dbReference type="PANTHER" id="PTHR23321:SF26">
    <property type="entry name" value="SMALL RIBOSOMAL SUBUNIT PROTEIN US15M"/>
    <property type="match status" value="1"/>
</dbReference>
<organism evidence="4 6">
    <name type="scientific">Fusarium culmorum</name>
    <dbReference type="NCBI Taxonomy" id="5516"/>
    <lineage>
        <taxon>Eukaryota</taxon>
        <taxon>Fungi</taxon>
        <taxon>Dikarya</taxon>
        <taxon>Ascomycota</taxon>
        <taxon>Pezizomycotina</taxon>
        <taxon>Sordariomycetes</taxon>
        <taxon>Hypocreomycetidae</taxon>
        <taxon>Hypocreales</taxon>
        <taxon>Nectriaceae</taxon>
        <taxon>Fusarium</taxon>
    </lineage>
</organism>
<keyword evidence="2" id="KW-0689">Ribosomal protein</keyword>
<dbReference type="OMA" id="HLQEHRN"/>
<dbReference type="InterPro" id="IPR005290">
    <property type="entry name" value="Ribosomal_uS15_bac-type"/>
</dbReference>
<dbReference type="Pfam" id="PF00312">
    <property type="entry name" value="Ribosomal_S15"/>
    <property type="match status" value="1"/>
</dbReference>
<gene>
    <name evidence="4" type="ORF">FCULG_00010872</name>
    <name evidence="5" type="ORF">HYE67_004805</name>
</gene>
<dbReference type="InterPro" id="IPR000589">
    <property type="entry name" value="Ribosomal_uS15"/>
</dbReference>
<reference evidence="4 6" key="1">
    <citation type="submission" date="2018-02" db="EMBL/GenBank/DDBJ databases">
        <title>Fusarium culmorum secondary metabolites in fungal-bacterial-plant interactions.</title>
        <authorList>
            <person name="Schmidt R."/>
        </authorList>
    </citation>
    <scope>NUCLEOTIDE SEQUENCE [LARGE SCALE GENOMIC DNA]</scope>
    <source>
        <strain evidence="4 6">PV</strain>
    </source>
</reference>
<dbReference type="EMBL" id="CP064748">
    <property type="protein sequence ID" value="QPC62574.1"/>
    <property type="molecule type" value="Genomic_DNA"/>
</dbReference>
<dbReference type="PANTHER" id="PTHR23321">
    <property type="entry name" value="RIBOSOMAL PROTEIN S15, BACTERIAL AND ORGANELLAR"/>
    <property type="match status" value="1"/>
</dbReference>
<dbReference type="EMBL" id="PVEM01000004">
    <property type="protein sequence ID" value="PTD08620.1"/>
    <property type="molecule type" value="Genomic_DNA"/>
</dbReference>
<evidence type="ECO:0000256" key="2">
    <source>
        <dbReference type="ARBA" id="ARBA00022980"/>
    </source>
</evidence>
<dbReference type="InterPro" id="IPR009068">
    <property type="entry name" value="uS15_NS1_RNA-bd_sf"/>
</dbReference>
<dbReference type="AlphaFoldDB" id="A0A2T4GYJ9"/>
<dbReference type="GO" id="GO:0006412">
    <property type="term" value="P:translation"/>
    <property type="evidence" value="ECO:0007669"/>
    <property type="project" value="InterPro"/>
</dbReference>
<evidence type="ECO:0000256" key="1">
    <source>
        <dbReference type="ARBA" id="ARBA00008434"/>
    </source>
</evidence>
<keyword evidence="3" id="KW-0687">Ribonucleoprotein</keyword>
<dbReference type="Proteomes" id="UP000241587">
    <property type="component" value="Unassembled WGS sequence"/>
</dbReference>
<dbReference type="Proteomes" id="UP000663297">
    <property type="component" value="Chromosome 2"/>
</dbReference>
<protein>
    <recommendedName>
        <fullName evidence="7">30S ribosomal protein S15</fullName>
    </recommendedName>
</protein>
<comment type="similarity">
    <text evidence="1">Belongs to the universal ribosomal protein uS15 family.</text>
</comment>
<dbReference type="GO" id="GO:0005840">
    <property type="term" value="C:ribosome"/>
    <property type="evidence" value="ECO:0007669"/>
    <property type="project" value="UniProtKB-KW"/>
</dbReference>
<evidence type="ECO:0008006" key="7">
    <source>
        <dbReference type="Google" id="ProtNLM"/>
    </source>
</evidence>